<dbReference type="InterPro" id="IPR045095">
    <property type="entry name" value="ACDP"/>
</dbReference>
<dbReference type="PROSITE" id="PS51371">
    <property type="entry name" value="CBS"/>
    <property type="match status" value="1"/>
</dbReference>
<feature type="domain" description="CBS" evidence="11">
    <location>
        <begin position="253"/>
        <end position="314"/>
    </location>
</feature>
<dbReference type="InterPro" id="IPR002550">
    <property type="entry name" value="CNNM"/>
</dbReference>
<gene>
    <name evidence="13" type="ORF">VKT23_012456</name>
</gene>
<evidence type="ECO:0000256" key="2">
    <source>
        <dbReference type="ARBA" id="ARBA00022692"/>
    </source>
</evidence>
<dbReference type="EMBL" id="JBANRG010000030">
    <property type="protein sequence ID" value="KAK7451777.1"/>
    <property type="molecule type" value="Genomic_DNA"/>
</dbReference>
<keyword evidence="14" id="KW-1185">Reference proteome</keyword>
<dbReference type="Pfam" id="PF01595">
    <property type="entry name" value="CNNM"/>
    <property type="match status" value="1"/>
</dbReference>
<feature type="chain" id="PRO_5045751347" description="CNNM transmembrane domain-containing protein" evidence="10">
    <location>
        <begin position="22"/>
        <end position="571"/>
    </location>
</feature>
<evidence type="ECO:0000256" key="4">
    <source>
        <dbReference type="ARBA" id="ARBA00022989"/>
    </source>
</evidence>
<evidence type="ECO:0000313" key="13">
    <source>
        <dbReference type="EMBL" id="KAK7451777.1"/>
    </source>
</evidence>
<dbReference type="InterPro" id="IPR044751">
    <property type="entry name" value="Ion_transp-like_CBS"/>
</dbReference>
<accession>A0ABR1J8Q6</accession>
<keyword evidence="6" id="KW-0129">CBS domain</keyword>
<dbReference type="SUPFAM" id="SSF54631">
    <property type="entry name" value="CBS-domain pair"/>
    <property type="match status" value="1"/>
</dbReference>
<organism evidence="13 14">
    <name type="scientific">Marasmiellus scandens</name>
    <dbReference type="NCBI Taxonomy" id="2682957"/>
    <lineage>
        <taxon>Eukaryota</taxon>
        <taxon>Fungi</taxon>
        <taxon>Dikarya</taxon>
        <taxon>Basidiomycota</taxon>
        <taxon>Agaricomycotina</taxon>
        <taxon>Agaricomycetes</taxon>
        <taxon>Agaricomycetidae</taxon>
        <taxon>Agaricales</taxon>
        <taxon>Marasmiineae</taxon>
        <taxon>Omphalotaceae</taxon>
        <taxon>Marasmiellus</taxon>
    </lineage>
</organism>
<keyword evidence="5 7" id="KW-0472">Membrane</keyword>
<feature type="region of interest" description="Disordered" evidence="8">
    <location>
        <begin position="517"/>
        <end position="571"/>
    </location>
</feature>
<feature type="transmembrane region" description="Helical" evidence="9">
    <location>
        <begin position="138"/>
        <end position="159"/>
    </location>
</feature>
<dbReference type="PANTHER" id="PTHR12064">
    <property type="entry name" value="METAL TRANSPORTER CNNM"/>
    <property type="match status" value="1"/>
</dbReference>
<dbReference type="CDD" id="cd04590">
    <property type="entry name" value="CBS_pair_CorC_HlyC_assoc"/>
    <property type="match status" value="1"/>
</dbReference>
<dbReference type="PANTHER" id="PTHR12064:SF97">
    <property type="entry name" value="METAL TRANSPORTER CNNM-5"/>
    <property type="match status" value="1"/>
</dbReference>
<feature type="domain" description="CNNM transmembrane" evidence="12">
    <location>
        <begin position="126"/>
        <end position="234"/>
    </location>
</feature>
<evidence type="ECO:0000256" key="5">
    <source>
        <dbReference type="ARBA" id="ARBA00023136"/>
    </source>
</evidence>
<keyword evidence="2 7" id="KW-0812">Transmembrane</keyword>
<dbReference type="Proteomes" id="UP001498398">
    <property type="component" value="Unassembled WGS sequence"/>
</dbReference>
<name>A0ABR1J8Q6_9AGAR</name>
<dbReference type="InterPro" id="IPR000644">
    <property type="entry name" value="CBS_dom"/>
</dbReference>
<comment type="subcellular location">
    <subcellularLocation>
        <location evidence="1">Membrane</location>
        <topology evidence="1">Multi-pass membrane protein</topology>
    </subcellularLocation>
</comment>
<evidence type="ECO:0000256" key="8">
    <source>
        <dbReference type="SAM" id="MobiDB-lite"/>
    </source>
</evidence>
<evidence type="ECO:0000256" key="1">
    <source>
        <dbReference type="ARBA" id="ARBA00004141"/>
    </source>
</evidence>
<sequence length="571" mass="61345">MKVSLTPKCLLVLSFLACSHALTVPSSLPQYDQIHLYGGHHKHRHPHSDIPPVPPHEIGLRPEFWAKIGISLGLVLLGGVFSGPEIIEKGTALGFGGASTLQCGAPIPIRWTSTLDIDRGNLSVQIVNESLPVFLDTAIGGGMAAVAISTITIVIFGIIPQAVSVRYGLSIGAKCTPLVLALMWILAPIAFPIAKLLDLALGVHGTQTYKKRELKSFLGFHAMPGSEEPLKEEEVRILGGVLELGAKRVEEIMTKIEDVMTLSADTILDRETLDTISDTGYSRIPVHLPGNPTAFVGLLLVKQLLRFDRSELENVPVSNLPLSLLPEAYPGISCWQALDYFQTGRAHLLLISTTPGVAGGAIGIVTLEDIIEEIISEEIVDETDVYEDNVSRRMARRAPCASIMRGTIVEYSPDSFSDSGPPSLSCASTVIASPAFSTPTNMDDHVVNDEEALGLGMSMGMGTRSSLGVSLGESLKRNLKSKQGVSEDGEQNGAFKKPPLKRGGMSVTEVVDLLGKRVDSDDLESEEHAAGSTPPISEEDSGSRYSERTGLLRRTQDDAEGRNYQSISRKA</sequence>
<reference evidence="13 14" key="1">
    <citation type="submission" date="2024-01" db="EMBL/GenBank/DDBJ databases">
        <title>A draft genome for the cacao thread blight pathogen Marasmiellus scandens.</title>
        <authorList>
            <person name="Baruah I.K."/>
            <person name="Leung J."/>
            <person name="Bukari Y."/>
            <person name="Amoako-Attah I."/>
            <person name="Meinhardt L.W."/>
            <person name="Bailey B.A."/>
            <person name="Cohen S.P."/>
        </authorList>
    </citation>
    <scope>NUCLEOTIDE SEQUENCE [LARGE SCALE GENOMIC DNA]</scope>
    <source>
        <strain evidence="13 14">GH-19</strain>
    </source>
</reference>
<comment type="caution">
    <text evidence="13">The sequence shown here is derived from an EMBL/GenBank/DDBJ whole genome shotgun (WGS) entry which is preliminary data.</text>
</comment>
<evidence type="ECO:0000256" key="10">
    <source>
        <dbReference type="SAM" id="SignalP"/>
    </source>
</evidence>
<evidence type="ECO:0000256" key="6">
    <source>
        <dbReference type="PROSITE-ProRule" id="PRU00703"/>
    </source>
</evidence>
<dbReference type="PROSITE" id="PS51846">
    <property type="entry name" value="CNNM"/>
    <property type="match status" value="1"/>
</dbReference>
<dbReference type="InterPro" id="IPR046342">
    <property type="entry name" value="CBS_dom_sf"/>
</dbReference>
<keyword evidence="4 7" id="KW-1133">Transmembrane helix</keyword>
<protein>
    <recommendedName>
        <fullName evidence="15">CNNM transmembrane domain-containing protein</fullName>
    </recommendedName>
</protein>
<keyword evidence="10" id="KW-0732">Signal</keyword>
<feature type="signal peptide" evidence="10">
    <location>
        <begin position="1"/>
        <end position="21"/>
    </location>
</feature>
<feature type="transmembrane region" description="Helical" evidence="9">
    <location>
        <begin position="171"/>
        <end position="191"/>
    </location>
</feature>
<proteinExistence type="predicted"/>
<evidence type="ECO:0000256" key="7">
    <source>
        <dbReference type="PROSITE-ProRule" id="PRU01193"/>
    </source>
</evidence>
<evidence type="ECO:0000256" key="3">
    <source>
        <dbReference type="ARBA" id="ARBA00022737"/>
    </source>
</evidence>
<evidence type="ECO:0000313" key="14">
    <source>
        <dbReference type="Proteomes" id="UP001498398"/>
    </source>
</evidence>
<feature type="region of interest" description="Disordered" evidence="8">
    <location>
        <begin position="478"/>
        <end position="502"/>
    </location>
</feature>
<evidence type="ECO:0000259" key="12">
    <source>
        <dbReference type="PROSITE" id="PS51846"/>
    </source>
</evidence>
<dbReference type="Gene3D" id="3.10.580.10">
    <property type="entry name" value="CBS-domain"/>
    <property type="match status" value="1"/>
</dbReference>
<evidence type="ECO:0000256" key="9">
    <source>
        <dbReference type="SAM" id="Phobius"/>
    </source>
</evidence>
<keyword evidence="3" id="KW-0677">Repeat</keyword>
<evidence type="ECO:0000259" key="11">
    <source>
        <dbReference type="PROSITE" id="PS51371"/>
    </source>
</evidence>
<evidence type="ECO:0008006" key="15">
    <source>
        <dbReference type="Google" id="ProtNLM"/>
    </source>
</evidence>